<feature type="non-terminal residue" evidence="3">
    <location>
        <position position="1609"/>
    </location>
</feature>
<dbReference type="PROSITE" id="PS50994">
    <property type="entry name" value="INTEGRASE"/>
    <property type="match status" value="1"/>
</dbReference>
<proteinExistence type="predicted"/>
<dbReference type="GO" id="GO:0003676">
    <property type="term" value="F:nucleic acid binding"/>
    <property type="evidence" value="ECO:0007669"/>
    <property type="project" value="InterPro"/>
</dbReference>
<feature type="compositionally biased region" description="Polar residues" evidence="2">
    <location>
        <begin position="315"/>
        <end position="338"/>
    </location>
</feature>
<dbReference type="Pfam" id="PF03564">
    <property type="entry name" value="DUF1759"/>
    <property type="match status" value="1"/>
</dbReference>
<feature type="coiled-coil region" evidence="1">
    <location>
        <begin position="97"/>
        <end position="124"/>
    </location>
</feature>
<dbReference type="SUPFAM" id="SSF56672">
    <property type="entry name" value="DNA/RNA polymerases"/>
    <property type="match status" value="1"/>
</dbReference>
<feature type="region of interest" description="Disordered" evidence="2">
    <location>
        <begin position="301"/>
        <end position="338"/>
    </location>
</feature>
<evidence type="ECO:0000313" key="4">
    <source>
        <dbReference type="Proteomes" id="UP001152795"/>
    </source>
</evidence>
<dbReference type="InterPro" id="IPR036397">
    <property type="entry name" value="RNaseH_sf"/>
</dbReference>
<dbReference type="InterPro" id="IPR043502">
    <property type="entry name" value="DNA/RNA_pol_sf"/>
</dbReference>
<dbReference type="PANTHER" id="PTHR47331:SF1">
    <property type="entry name" value="GAG-LIKE PROTEIN"/>
    <property type="match status" value="1"/>
</dbReference>
<sequence length="1609" mass="185530">DRVEYSKMGEVYGPKHSDEPDEAENRLQELKYQKARAKTAFTKARNQLLNLLDEEECPNRKQIREIRRKLNEKQEQAFAAIDALACEYSSRTDRSALRKTTEEIEKLEMEFTDAQNRVQVYFDNTLDDSSSCISQSTHRITNRQQKLNRTRLATNYLSGEALKTVEKLGHSAIAYEAAKERLDRKYGGTRRQVALYLEELENFKAIRPGNSKDLEEFVDILDVAVINLQENGRHEELGNGSLYLKLQKKLTEPMICEYHRWIFEKKKAESVLSLRDWVIQESEFQTIAAETVKETVKEMESNQRENCERLPRNGRSISQATQTLPTTEGEYSTEVNERSLTTRVDSKISQRQEFLAMRTVPVILTNGNRRMTVNALLDDASTKTYINADVAAELGLHGNPQRTNVNVLNGQIETFLTMPVEFKLESLDGKVNTTMEAYTTEKVTGDMKVVNWNQYATKWSHLKDIEFPVSASKPFVDILIGLDYADLHYSVKDVRGQVNEPIARLTPLGWTCIGVPQDDQLCQLTNFNRTYFTRKDHKLDEVDAVLRKFWENENVVSIESGPWQKEDHLALQKVEQSLKYENGRYQVAIPWKRSEPTVSNNYGMAFRRLQNTEKRLKRNIELAGVYSDIIEHYIQKEYIRKVEETEKRPLEAWYLPHFPVLRPDKPTTKTRIVFDASAKHDGISLNDEIYQGPKLQRDLFNILIRFREHPVALICDIAEMYLRIEVAPQDRKYQRFLWRSMDEDKIPDEYEFNRVVFGINSSPFQAHEHDAQADEDSFTFNGLSYKNDLPPTKRNFLKKMASLFDPMGFLAPFIIQAKIILQEIWTRGLDWDDEIHDNDLVSKAETWFKQLDNLAKVKIPRCLRLGKEEQVLSFSLHTFVDASQEAYGAVVYAKVVYYSGKQSCRLIAAKTKVAPLKATSIPRLELMAAVLGARLTNSIIDVLRVKPDHVTYWSDSMNVLWWIRNPSRKFQVFIANRVAEIQTLSNPNQWRHIPSEENPADLVTRGVTLSKLVSMNYWWKGPSFLVQDESVWPINRIQIQESENEERKNYRNEERTRINKNKENPERTMTAICASPWRLQPSMFSSWQRLIRIRAWVNRFISNCKLTASCRTKLIDGKHIGECSECKRRNAKAATQIMAPLPNIRLKKSMRAFCYTAVDYAGPFFTTQGRGRRRQKRYLCLFTCLSCRAIHLEIAFSMDTNSFLNAFYRMANRRGLPQEIVSDNGTNFVGAEKELRQLVEQLDKNKIVASTASKGIKWHFNPPHAPHFGGVFETMIKSAKKAIYAILGSADITDEELLSAFTGAEALINSRPLTYQSANLKDNLPLTPNHFLHGQIGGQFAPESVDETDYNSRKRWRRVQELVRHFWHRWLKEWLPTLNRRKKWQQLQKNVKEGDVVLVISSDSPRGHWPLGRIVSVHPGKDGHIRVVKVRVGNTTLTRPITKICPLECELDQGRGECSEIKLKDNFDFEPAINSKSVVVFCKLFCFSVAITKLSYMAIKPTNTTSYTIRGLIGVLNKPNLLDNPPVPLNFETEGRCISFVGTTCNKIVGTRCFNAPEIFLNITYIISSRIGNASQRSRTASHDSYTLITVHIRESPRQIFINIVQYQS</sequence>
<feature type="compositionally biased region" description="Basic and acidic residues" evidence="2">
    <location>
        <begin position="301"/>
        <end position="311"/>
    </location>
</feature>
<dbReference type="EMBL" id="CACRXK020012798">
    <property type="protein sequence ID" value="CAB4024010.1"/>
    <property type="molecule type" value="Genomic_DNA"/>
</dbReference>
<evidence type="ECO:0000256" key="2">
    <source>
        <dbReference type="SAM" id="MobiDB-lite"/>
    </source>
</evidence>
<dbReference type="Pfam" id="PF05380">
    <property type="entry name" value="Peptidase_A17"/>
    <property type="match status" value="1"/>
</dbReference>
<accession>A0A7D9L015</accession>
<dbReference type="Proteomes" id="UP001152795">
    <property type="component" value="Unassembled WGS sequence"/>
</dbReference>
<keyword evidence="4" id="KW-1185">Reference proteome</keyword>
<dbReference type="Gene3D" id="3.30.420.10">
    <property type="entry name" value="Ribonuclease H-like superfamily/Ribonuclease H"/>
    <property type="match status" value="1"/>
</dbReference>
<protein>
    <submittedName>
        <fullName evidence="3">Nucleotide-binding oligomerization domain-containing 2</fullName>
    </submittedName>
</protein>
<dbReference type="InterPro" id="IPR008042">
    <property type="entry name" value="Retrotrans_Pao"/>
</dbReference>
<dbReference type="InterPro" id="IPR005312">
    <property type="entry name" value="DUF1759"/>
</dbReference>
<dbReference type="Pfam" id="PF18701">
    <property type="entry name" value="DUF5641"/>
    <property type="match status" value="1"/>
</dbReference>
<dbReference type="OrthoDB" id="6424437at2759"/>
<dbReference type="Gene3D" id="3.30.70.270">
    <property type="match status" value="1"/>
</dbReference>
<name>A0A7D9L015_PARCT</name>
<feature type="non-terminal residue" evidence="3">
    <location>
        <position position="1"/>
    </location>
</feature>
<evidence type="ECO:0000313" key="3">
    <source>
        <dbReference type="EMBL" id="CAB4024010.1"/>
    </source>
</evidence>
<dbReference type="SUPFAM" id="SSF53098">
    <property type="entry name" value="Ribonuclease H-like"/>
    <property type="match status" value="1"/>
</dbReference>
<organism evidence="3 4">
    <name type="scientific">Paramuricea clavata</name>
    <name type="common">Red gorgonian</name>
    <name type="synonym">Violescent sea-whip</name>
    <dbReference type="NCBI Taxonomy" id="317549"/>
    <lineage>
        <taxon>Eukaryota</taxon>
        <taxon>Metazoa</taxon>
        <taxon>Cnidaria</taxon>
        <taxon>Anthozoa</taxon>
        <taxon>Octocorallia</taxon>
        <taxon>Malacalcyonacea</taxon>
        <taxon>Plexauridae</taxon>
        <taxon>Paramuricea</taxon>
    </lineage>
</organism>
<dbReference type="PANTHER" id="PTHR47331">
    <property type="entry name" value="PHD-TYPE DOMAIN-CONTAINING PROTEIN"/>
    <property type="match status" value="1"/>
</dbReference>
<comment type="caution">
    <text evidence="3">The sequence shown here is derived from an EMBL/GenBank/DDBJ whole genome shotgun (WGS) entry which is preliminary data.</text>
</comment>
<keyword evidence="1" id="KW-0175">Coiled coil</keyword>
<evidence type="ECO:0000256" key="1">
    <source>
        <dbReference type="SAM" id="Coils"/>
    </source>
</evidence>
<dbReference type="InterPro" id="IPR040676">
    <property type="entry name" value="DUF5641"/>
</dbReference>
<feature type="region of interest" description="Disordered" evidence="2">
    <location>
        <begin position="1"/>
        <end position="24"/>
    </location>
</feature>
<dbReference type="InterPro" id="IPR043128">
    <property type="entry name" value="Rev_trsase/Diguanyl_cyclase"/>
</dbReference>
<gene>
    <name evidence="3" type="ORF">PACLA_8A079575</name>
</gene>
<dbReference type="GO" id="GO:0015074">
    <property type="term" value="P:DNA integration"/>
    <property type="evidence" value="ECO:0007669"/>
    <property type="project" value="InterPro"/>
</dbReference>
<dbReference type="InterPro" id="IPR001584">
    <property type="entry name" value="Integrase_cat-core"/>
</dbReference>
<dbReference type="InterPro" id="IPR012337">
    <property type="entry name" value="RNaseH-like_sf"/>
</dbReference>
<dbReference type="Gene3D" id="3.10.10.10">
    <property type="entry name" value="HIV Type 1 Reverse Transcriptase, subunit A, domain 1"/>
    <property type="match status" value="1"/>
</dbReference>
<reference evidence="3" key="1">
    <citation type="submission" date="2020-04" db="EMBL/GenBank/DDBJ databases">
        <authorList>
            <person name="Alioto T."/>
            <person name="Alioto T."/>
            <person name="Gomez Garrido J."/>
        </authorList>
    </citation>
    <scope>NUCLEOTIDE SEQUENCE</scope>
    <source>
        <strain evidence="3">A484AB</strain>
    </source>
</reference>